<organism evidence="3 4">
    <name type="scientific">Psilocybe cyanescens</name>
    <dbReference type="NCBI Taxonomy" id="93625"/>
    <lineage>
        <taxon>Eukaryota</taxon>
        <taxon>Fungi</taxon>
        <taxon>Dikarya</taxon>
        <taxon>Basidiomycota</taxon>
        <taxon>Agaricomycotina</taxon>
        <taxon>Agaricomycetes</taxon>
        <taxon>Agaricomycetidae</taxon>
        <taxon>Agaricales</taxon>
        <taxon>Agaricineae</taxon>
        <taxon>Strophariaceae</taxon>
        <taxon>Psilocybe</taxon>
    </lineage>
</organism>
<evidence type="ECO:0008006" key="5">
    <source>
        <dbReference type="Google" id="ProtNLM"/>
    </source>
</evidence>
<gene>
    <name evidence="3" type="ORF">CVT25_007424</name>
</gene>
<feature type="transmembrane region" description="Helical" evidence="2">
    <location>
        <begin position="396"/>
        <end position="417"/>
    </location>
</feature>
<feature type="region of interest" description="Disordered" evidence="1">
    <location>
        <begin position="155"/>
        <end position="212"/>
    </location>
</feature>
<feature type="compositionally biased region" description="Low complexity" evidence="1">
    <location>
        <begin position="194"/>
        <end position="212"/>
    </location>
</feature>
<feature type="compositionally biased region" description="Low complexity" evidence="1">
    <location>
        <begin position="157"/>
        <end position="172"/>
    </location>
</feature>
<feature type="region of interest" description="Disordered" evidence="1">
    <location>
        <begin position="447"/>
        <end position="502"/>
    </location>
</feature>
<feature type="compositionally biased region" description="Polar residues" evidence="1">
    <location>
        <begin position="602"/>
        <end position="616"/>
    </location>
</feature>
<reference evidence="3 4" key="1">
    <citation type="journal article" date="2018" name="Evol. Lett.">
        <title>Horizontal gene cluster transfer increased hallucinogenic mushroom diversity.</title>
        <authorList>
            <person name="Reynolds H.T."/>
            <person name="Vijayakumar V."/>
            <person name="Gluck-Thaler E."/>
            <person name="Korotkin H.B."/>
            <person name="Matheny P.B."/>
            <person name="Slot J.C."/>
        </authorList>
    </citation>
    <scope>NUCLEOTIDE SEQUENCE [LARGE SCALE GENOMIC DNA]</scope>
    <source>
        <strain evidence="3 4">2631</strain>
    </source>
</reference>
<feature type="compositionally biased region" description="Polar residues" evidence="1">
    <location>
        <begin position="173"/>
        <end position="182"/>
    </location>
</feature>
<evidence type="ECO:0000313" key="4">
    <source>
        <dbReference type="Proteomes" id="UP000283269"/>
    </source>
</evidence>
<dbReference type="STRING" id="93625.A0A409X225"/>
<evidence type="ECO:0000256" key="1">
    <source>
        <dbReference type="SAM" id="MobiDB-lite"/>
    </source>
</evidence>
<feature type="compositionally biased region" description="Low complexity" evidence="1">
    <location>
        <begin position="286"/>
        <end position="308"/>
    </location>
</feature>
<comment type="caution">
    <text evidence="3">The sequence shown here is derived from an EMBL/GenBank/DDBJ whole genome shotgun (WGS) entry which is preliminary data.</text>
</comment>
<keyword evidence="2" id="KW-0472">Membrane</keyword>
<protein>
    <recommendedName>
        <fullName evidence="5">REJ domain-containing protein</fullName>
    </recommendedName>
</protein>
<keyword evidence="2" id="KW-1133">Transmembrane helix</keyword>
<feature type="region of interest" description="Disordered" evidence="1">
    <location>
        <begin position="278"/>
        <end position="308"/>
    </location>
</feature>
<name>A0A409X225_PSICY</name>
<keyword evidence="2" id="KW-0812">Transmembrane</keyword>
<proteinExistence type="predicted"/>
<evidence type="ECO:0000256" key="2">
    <source>
        <dbReference type="SAM" id="Phobius"/>
    </source>
</evidence>
<dbReference type="OrthoDB" id="3039272at2759"/>
<evidence type="ECO:0000313" key="3">
    <source>
        <dbReference type="EMBL" id="PPQ84792.1"/>
    </source>
</evidence>
<dbReference type="Proteomes" id="UP000283269">
    <property type="component" value="Unassembled WGS sequence"/>
</dbReference>
<keyword evidence="4" id="KW-1185">Reference proteome</keyword>
<dbReference type="EMBL" id="NHYD01002809">
    <property type="protein sequence ID" value="PPQ84792.1"/>
    <property type="molecule type" value="Genomic_DNA"/>
</dbReference>
<dbReference type="AlphaFoldDB" id="A0A409X225"/>
<sequence length="840" mass="88136">MSQEVPCYLGLAGPTSLSIAPTRIVLPGCHTNDADALCTTRIPEQLQKWKQRAKSSSVEEWNVPAAIAHDWRVLASSSGINRYIGLRRQLDDLTSSNADQAPTETTYVSISTAQSASNIETTLSISFTSITPEQTVSTSETVITAGPSQSSITILESSTSPLPSSSFSGSRSTIPLTSTPSETGIPDPTVTVFSSSRQGPSISSITDSPSTANSSSAWSASLCSSQMDTGGTSSFTLPTVGNSVSLPLSSSSSSSSSSSTMSEFTITTLLPPFSSSVSEDIPGSFTSSDSPSSADPITTPISSSSIPSTTLSLTSITSIKSSSLPSSVVVSDQSSDTSSSDTSQSTHPTRTITITKVFTTTFSDGRTITISTVIETGILRTDTPQQLSGLARNSGAIAGIAVSVTFAVLLIIFLLFYGCKRYKARRHPNRGSIDILARAREVWRPPLDGDDEDESYLRGYGGPGSLNRQQTLGSQEHSGEGGSSGDHLSAEGGGPGSAESANIGLASAMHPTFGGQPHLPSMAQNFGEPAVLPTYTSNAGHVPEAANQYWWGINDPQAVYGSGRQSDSNDQHASRMGSRSAVSLTVDGGSGSSRGHGSRSSDNNMRTTNAKRNTMSGPRPLPNTEGRRHSSTPPSAFALPARESAFDCERQGHEQSDRTSVKSFLNRLRTTSRRVSTQSMATLRGNPTAQACAGSDESDVFPLPGLYSPSLLNPPIALPPGQALLRFPRGVTGNGYTSLSPPMPPQMSSVGYDLHPPSFPWPSVTLPPPSPVLTDDSSMVEGLLHPRLGALDNAQQASTASLRDHEDYTRPINGLVNNHLRSTTTFDTLNSEDGGPTIAS</sequence>
<feature type="region of interest" description="Disordered" evidence="1">
    <location>
        <begin position="561"/>
        <end position="637"/>
    </location>
</feature>
<accession>A0A409X225</accession>
<dbReference type="InParanoid" id="A0A409X225"/>